<reference evidence="3 4" key="1">
    <citation type="submission" date="2023-05" db="EMBL/GenBank/DDBJ databases">
        <title>Chelatococcus sp. nov., a moderately thermophilic bacterium isolated from hot spring microbial mat.</title>
        <authorList>
            <person name="Hu C.-J."/>
            <person name="Li W.-J."/>
        </authorList>
    </citation>
    <scope>NUCLEOTIDE SEQUENCE [LARGE SCALE GENOMIC DNA]</scope>
    <source>
        <strain evidence="3 4">SYSU G07232</strain>
    </source>
</reference>
<keyword evidence="4" id="KW-1185">Reference proteome</keyword>
<gene>
    <name evidence="3" type="ORF">QNA08_05255</name>
</gene>
<protein>
    <submittedName>
        <fullName evidence="3">Class I SAM-dependent methyltransferase</fullName>
        <ecNumber evidence="3">2.1.1.-</ecNumber>
    </submittedName>
</protein>
<accession>A0ABT7AE21</accession>
<evidence type="ECO:0000313" key="4">
    <source>
        <dbReference type="Proteomes" id="UP001321492"/>
    </source>
</evidence>
<dbReference type="Proteomes" id="UP001321492">
    <property type="component" value="Unassembled WGS sequence"/>
</dbReference>
<dbReference type="Gene3D" id="3.40.50.150">
    <property type="entry name" value="Vaccinia Virus protein VP39"/>
    <property type="match status" value="1"/>
</dbReference>
<keyword evidence="3" id="KW-0489">Methyltransferase</keyword>
<dbReference type="EMBL" id="JASJEV010000002">
    <property type="protein sequence ID" value="MDJ1157637.1"/>
    <property type="molecule type" value="Genomic_DNA"/>
</dbReference>
<evidence type="ECO:0000256" key="1">
    <source>
        <dbReference type="ARBA" id="ARBA00022679"/>
    </source>
</evidence>
<proteinExistence type="predicted"/>
<dbReference type="PANTHER" id="PTHR44068">
    <property type="entry name" value="ZGC:194242"/>
    <property type="match status" value="1"/>
</dbReference>
<dbReference type="InterPro" id="IPR013216">
    <property type="entry name" value="Methyltransf_11"/>
</dbReference>
<feature type="domain" description="Methyltransferase type 11" evidence="2">
    <location>
        <begin position="65"/>
        <end position="163"/>
    </location>
</feature>
<organism evidence="3 4">
    <name type="scientific">Chelatococcus albus</name>
    <dbReference type="NCBI Taxonomy" id="3047466"/>
    <lineage>
        <taxon>Bacteria</taxon>
        <taxon>Pseudomonadati</taxon>
        <taxon>Pseudomonadota</taxon>
        <taxon>Alphaproteobacteria</taxon>
        <taxon>Hyphomicrobiales</taxon>
        <taxon>Chelatococcaceae</taxon>
        <taxon>Chelatococcus</taxon>
    </lineage>
</organism>
<dbReference type="GO" id="GO:0008168">
    <property type="term" value="F:methyltransferase activity"/>
    <property type="evidence" value="ECO:0007669"/>
    <property type="project" value="UniProtKB-KW"/>
</dbReference>
<evidence type="ECO:0000313" key="3">
    <source>
        <dbReference type="EMBL" id="MDJ1157637.1"/>
    </source>
</evidence>
<dbReference type="CDD" id="cd02440">
    <property type="entry name" value="AdoMet_MTases"/>
    <property type="match status" value="1"/>
</dbReference>
<name>A0ABT7AE21_9HYPH</name>
<dbReference type="InterPro" id="IPR029063">
    <property type="entry name" value="SAM-dependent_MTases_sf"/>
</dbReference>
<evidence type="ECO:0000259" key="2">
    <source>
        <dbReference type="Pfam" id="PF08241"/>
    </source>
</evidence>
<dbReference type="PANTHER" id="PTHR44068:SF11">
    <property type="entry name" value="GERANYL DIPHOSPHATE 2-C-METHYLTRANSFERASE"/>
    <property type="match status" value="1"/>
</dbReference>
<dbReference type="EC" id="2.1.1.-" evidence="3"/>
<dbReference type="GO" id="GO:0032259">
    <property type="term" value="P:methylation"/>
    <property type="evidence" value="ECO:0007669"/>
    <property type="project" value="UniProtKB-KW"/>
</dbReference>
<dbReference type="RefSeq" id="WP_283739616.1">
    <property type="nucleotide sequence ID" value="NZ_JASJEV010000002.1"/>
</dbReference>
<dbReference type="Pfam" id="PF08241">
    <property type="entry name" value="Methyltransf_11"/>
    <property type="match status" value="1"/>
</dbReference>
<dbReference type="InterPro" id="IPR050447">
    <property type="entry name" value="Erg6_SMT_methyltransf"/>
</dbReference>
<keyword evidence="1 3" id="KW-0808">Transferase</keyword>
<sequence length="272" mass="29887">MSLSAREKSKLDDYDAIYRQGQLPVMQAVERRVCGCVYGATSWATRDEADLIAAALGLEPGIRLLEVGAGSGWPALYLAARSGCDVTLTDLQVSGLEIALKRAMRDGLAARSRATIADAAQLPFADASFDVINQSDVLCCLVQKRKALSECRRVIRAGGRMACSLIHVPPGLDADDRARAVETAPDFVEAEAEYPVLFVATRWAVLDRLDLTEAFTQSCRAKLRAEEELRPEIERVVGAEELGRLHARMRRRIAVLERGHLKRELFVLNAVP</sequence>
<comment type="caution">
    <text evidence="3">The sequence shown here is derived from an EMBL/GenBank/DDBJ whole genome shotgun (WGS) entry which is preliminary data.</text>
</comment>
<dbReference type="SUPFAM" id="SSF53335">
    <property type="entry name" value="S-adenosyl-L-methionine-dependent methyltransferases"/>
    <property type="match status" value="1"/>
</dbReference>